<dbReference type="PANTHER" id="PTHR28567">
    <property type="entry name" value="PROTEIN FAM53A-LIKE ISOFORM X1"/>
    <property type="match status" value="1"/>
</dbReference>
<dbReference type="RefSeq" id="XP_009056302.1">
    <property type="nucleotide sequence ID" value="XM_009058054.1"/>
</dbReference>
<dbReference type="AlphaFoldDB" id="V4ADB0"/>
<dbReference type="Proteomes" id="UP000030746">
    <property type="component" value="Unassembled WGS sequence"/>
</dbReference>
<dbReference type="STRING" id="225164.V4ADB0"/>
<comment type="similarity">
    <text evidence="1">Belongs to the FAM53 family.</text>
</comment>
<protein>
    <submittedName>
        <fullName evidence="3">Uncharacterized protein</fullName>
    </submittedName>
</protein>
<dbReference type="GO" id="GO:0006606">
    <property type="term" value="P:protein import into nucleus"/>
    <property type="evidence" value="ECO:0007669"/>
    <property type="project" value="TreeGrafter"/>
</dbReference>
<accession>V4ADB0</accession>
<feature type="region of interest" description="Disordered" evidence="2">
    <location>
        <begin position="391"/>
        <end position="415"/>
    </location>
</feature>
<reference evidence="3 4" key="1">
    <citation type="journal article" date="2013" name="Nature">
        <title>Insights into bilaterian evolution from three spiralian genomes.</title>
        <authorList>
            <person name="Simakov O."/>
            <person name="Marletaz F."/>
            <person name="Cho S.J."/>
            <person name="Edsinger-Gonzales E."/>
            <person name="Havlak P."/>
            <person name="Hellsten U."/>
            <person name="Kuo D.H."/>
            <person name="Larsson T."/>
            <person name="Lv J."/>
            <person name="Arendt D."/>
            <person name="Savage R."/>
            <person name="Osoegawa K."/>
            <person name="de Jong P."/>
            <person name="Grimwood J."/>
            <person name="Chapman J.A."/>
            <person name="Shapiro H."/>
            <person name="Aerts A."/>
            <person name="Otillar R.P."/>
            <person name="Terry A.Y."/>
            <person name="Boore J.L."/>
            <person name="Grigoriev I.V."/>
            <person name="Lindberg D.R."/>
            <person name="Seaver E.C."/>
            <person name="Weisblat D.A."/>
            <person name="Putnam N.H."/>
            <person name="Rokhsar D.S."/>
        </authorList>
    </citation>
    <scope>NUCLEOTIDE SEQUENCE [LARGE SCALE GENOMIC DNA]</scope>
</reference>
<dbReference type="Pfam" id="PF15242">
    <property type="entry name" value="FAM53"/>
    <property type="match status" value="1"/>
</dbReference>
<dbReference type="GO" id="GO:0005634">
    <property type="term" value="C:nucleus"/>
    <property type="evidence" value="ECO:0007669"/>
    <property type="project" value="TreeGrafter"/>
</dbReference>
<evidence type="ECO:0000313" key="4">
    <source>
        <dbReference type="Proteomes" id="UP000030746"/>
    </source>
</evidence>
<dbReference type="PANTHER" id="PTHR28567:SF3">
    <property type="entry name" value="PROTEIN FAM53A-LIKE ISOFORM X1"/>
    <property type="match status" value="1"/>
</dbReference>
<feature type="compositionally biased region" description="Polar residues" evidence="2">
    <location>
        <begin position="133"/>
        <end position="146"/>
    </location>
</feature>
<dbReference type="KEGG" id="lgi:LOTGIDRAFT_162122"/>
<feature type="region of interest" description="Disordered" evidence="2">
    <location>
        <begin position="440"/>
        <end position="460"/>
    </location>
</feature>
<dbReference type="HOGENOM" id="CLU_594875_0_0_1"/>
<proteinExistence type="inferred from homology"/>
<evidence type="ECO:0000256" key="1">
    <source>
        <dbReference type="ARBA" id="ARBA00010984"/>
    </source>
</evidence>
<gene>
    <name evidence="3" type="ORF">LOTGIDRAFT_162122</name>
</gene>
<sequence length="460" mass="51232">MRELVVRDGAEDGKLHQDGHTLIFSTPYLIYWLYCKWTAPLLCVMSVVALITEKLQKQSLDECSPSSSTTTTSAVNIPICCESTVSIPQTIINTSNNLSIKGKNVWTFDTSSFGSNKQDGNRRVGRGNKGNKSTNLNTVCDTSPTTPNAPPPKKHCRSLSVPPDQSMSPWQPIIYKPIPVIYNKDFNLHSTKFSAQGPVKDASASTRSNFTKSFFHSASPVSVDSGHVTSSDFQTPPGSPIPRPASAMSEISHYSWFEHSPVKFEINRFEILQNRSLSCEDRISSGPICLSGSQGLDSIRHTSPPRIHRIPRCKSQPCVLHDRKIGKKRRHDYDRPTLDFTKMTQTAYSSESIPRSKPLSFSPLIQRSHGGLVPIASSPLDTDIPFQGLENFPTSPIDDVSTTEDTTQARARDHSSCNFQRNSEYLLDSGLDEECDCHSDEREQDLFPLKDLDMDEIEKH</sequence>
<organism evidence="3 4">
    <name type="scientific">Lottia gigantea</name>
    <name type="common">Giant owl limpet</name>
    <dbReference type="NCBI Taxonomy" id="225164"/>
    <lineage>
        <taxon>Eukaryota</taxon>
        <taxon>Metazoa</taxon>
        <taxon>Spiralia</taxon>
        <taxon>Lophotrochozoa</taxon>
        <taxon>Mollusca</taxon>
        <taxon>Gastropoda</taxon>
        <taxon>Patellogastropoda</taxon>
        <taxon>Lottioidea</taxon>
        <taxon>Lottiidae</taxon>
        <taxon>Lottia</taxon>
    </lineage>
</organism>
<keyword evidence="4" id="KW-1185">Reference proteome</keyword>
<dbReference type="CTD" id="20238921"/>
<dbReference type="GeneID" id="20238921"/>
<dbReference type="EMBL" id="KB201977">
    <property type="protein sequence ID" value="ESO93100.1"/>
    <property type="molecule type" value="Genomic_DNA"/>
</dbReference>
<name>V4ADB0_LOTGI</name>
<feature type="region of interest" description="Disordered" evidence="2">
    <location>
        <begin position="116"/>
        <end position="162"/>
    </location>
</feature>
<dbReference type="InterPro" id="IPR029356">
    <property type="entry name" value="FAM53"/>
</dbReference>
<evidence type="ECO:0000256" key="2">
    <source>
        <dbReference type="SAM" id="MobiDB-lite"/>
    </source>
</evidence>
<dbReference type="OrthoDB" id="10026856at2759"/>
<evidence type="ECO:0000313" key="3">
    <source>
        <dbReference type="EMBL" id="ESO93100.1"/>
    </source>
</evidence>
<dbReference type="OMA" id="DITCKAY"/>